<dbReference type="SMART" id="SM00331">
    <property type="entry name" value="PP2C_SIG"/>
    <property type="match status" value="1"/>
</dbReference>
<gene>
    <name evidence="9" type="ORF">SAMN05216323_100532</name>
</gene>
<keyword evidence="4" id="KW-0802">TPR repeat</keyword>
<dbReference type="SMART" id="SM00028">
    <property type="entry name" value="TPR"/>
    <property type="match status" value="7"/>
</dbReference>
<feature type="coiled-coil region" evidence="5">
    <location>
        <begin position="452"/>
        <end position="486"/>
    </location>
</feature>
<dbReference type="GO" id="GO:0005938">
    <property type="term" value="C:cell cortex"/>
    <property type="evidence" value="ECO:0007669"/>
    <property type="project" value="TreeGrafter"/>
</dbReference>
<dbReference type="Proteomes" id="UP000199452">
    <property type="component" value="Unassembled WGS sequence"/>
</dbReference>
<evidence type="ECO:0000256" key="5">
    <source>
        <dbReference type="SAM" id="Coils"/>
    </source>
</evidence>
<keyword evidence="3" id="KW-0677">Repeat</keyword>
<dbReference type="PROSITE" id="PS50005">
    <property type="entry name" value="TPR"/>
    <property type="match status" value="3"/>
</dbReference>
<dbReference type="InterPro" id="IPR019734">
    <property type="entry name" value="TPR_rpt"/>
</dbReference>
<dbReference type="Pfam" id="PF13374">
    <property type="entry name" value="TPR_10"/>
    <property type="match status" value="1"/>
</dbReference>
<keyword evidence="5" id="KW-0175">Coiled coil</keyword>
<dbReference type="InterPro" id="IPR001932">
    <property type="entry name" value="PPM-type_phosphatase-like_dom"/>
</dbReference>
<proteinExistence type="predicted"/>
<keyword evidence="6" id="KW-1133">Transmembrane helix</keyword>
<dbReference type="EMBL" id="FMYP01000005">
    <property type="protein sequence ID" value="SDB86945.1"/>
    <property type="molecule type" value="Genomic_DNA"/>
</dbReference>
<keyword evidence="6" id="KW-0812">Transmembrane</keyword>
<dbReference type="GO" id="GO:0005092">
    <property type="term" value="F:GDP-dissociation inhibitor activity"/>
    <property type="evidence" value="ECO:0007669"/>
    <property type="project" value="TreeGrafter"/>
</dbReference>
<dbReference type="PANTHER" id="PTHR45954">
    <property type="entry name" value="LD33695P"/>
    <property type="match status" value="1"/>
</dbReference>
<feature type="repeat" description="TPR" evidence="4">
    <location>
        <begin position="251"/>
        <end position="284"/>
    </location>
</feature>
<evidence type="ECO:0000256" key="7">
    <source>
        <dbReference type="SAM" id="SignalP"/>
    </source>
</evidence>
<dbReference type="InterPro" id="IPR011990">
    <property type="entry name" value="TPR-like_helical_dom_sf"/>
</dbReference>
<dbReference type="Pfam" id="PF13424">
    <property type="entry name" value="TPR_12"/>
    <property type="match status" value="1"/>
</dbReference>
<dbReference type="Gene3D" id="1.25.40.10">
    <property type="entry name" value="Tetratricopeptide repeat domain"/>
    <property type="match status" value="2"/>
</dbReference>
<feature type="domain" description="PPM-type phosphatase" evidence="8">
    <location>
        <begin position="522"/>
        <end position="746"/>
    </location>
</feature>
<accession>A0A1G6GZ35</accession>
<evidence type="ECO:0000256" key="2">
    <source>
        <dbReference type="ARBA" id="ARBA00022490"/>
    </source>
</evidence>
<dbReference type="GO" id="GO:0001965">
    <property type="term" value="F:G-protein alpha-subunit binding"/>
    <property type="evidence" value="ECO:0007669"/>
    <property type="project" value="TreeGrafter"/>
</dbReference>
<evidence type="ECO:0000256" key="1">
    <source>
        <dbReference type="ARBA" id="ARBA00004496"/>
    </source>
</evidence>
<evidence type="ECO:0000313" key="10">
    <source>
        <dbReference type="Proteomes" id="UP000199452"/>
    </source>
</evidence>
<keyword evidence="10" id="KW-1185">Reference proteome</keyword>
<evidence type="ECO:0000256" key="6">
    <source>
        <dbReference type="SAM" id="Phobius"/>
    </source>
</evidence>
<dbReference type="SUPFAM" id="SSF48452">
    <property type="entry name" value="TPR-like"/>
    <property type="match status" value="2"/>
</dbReference>
<feature type="signal peptide" evidence="7">
    <location>
        <begin position="1"/>
        <end position="25"/>
    </location>
</feature>
<reference evidence="9 10" key="1">
    <citation type="submission" date="2016-09" db="EMBL/GenBank/DDBJ databases">
        <authorList>
            <person name="Capua I."/>
            <person name="De Benedictis P."/>
            <person name="Joannis T."/>
            <person name="Lombin L.H."/>
            <person name="Cattoli G."/>
        </authorList>
    </citation>
    <scope>NUCLEOTIDE SEQUENCE [LARGE SCALE GENOMIC DNA]</scope>
    <source>
        <strain evidence="9 10">A7P-90m</strain>
    </source>
</reference>
<sequence length="746" mass="85343">MKRTTNILLCFILCAFCLWTNVVFSSSQDKSLDSLVLVVSQSSLNDSGRIKSILQLSERMLKDPKRTGDVLGYLNEAVSVAREIGNDKLLCRSYDLLGIYYRDISQYDKALDFHNRSLELADKLLDKALLVKVYNNIGVLYRRMDEYSLAAFYHHKALGYAEEIGDLYGISVALNSLGNVYSINKNYEEAFEFFKRALALSRQNKNVLGEAINLNNLGEVYEFLGNQKNARIYYLASLRINQDLNNVKGMAICYNGIGNTYFLSNDFPTALAFYQKALAIDKILGDKKFIAESYINIGKTKIYLGLLDGGAQALQMGLTISKEIGAKWQIQLCYFYLSAYFEKSNNPSDALRYYQKSMAYKDSVLNEKAQRSIALLNTLYKTEKAERENQLLRKNEEIQQKELRKQRMFTVGLTVLIGMAIFLLAIGYNVLRIKRRTALELLEQTREIEGKNSELGQQQVEMQAQNDEIEKQRNSIAQKNKYLEDAYRIIEDYINKITDSIKYAEHIQKAILPPAKVVKSFFPDSFIYYRPKDIVSGDFYWFGKRDSKLFFAAADCTGHGVPGAFMSIIGYDLINRAFNEKGLSKPKEILEYLNDQIRISLRKEEDDIVLKDGMDIAFCSYDPRTGILEYSGALAPIVYVRQGKFFEIKPDSSSIGISMRKLNRTFTNHEIQLFPGDTIYLFSDGFIDQFGGLNRKKFMRGNFINALQDISNLPMDNQAAQLEDVFMEWKGLNEQIDDIMVIGLRI</sequence>
<feature type="repeat" description="TPR" evidence="4">
    <location>
        <begin position="91"/>
        <end position="124"/>
    </location>
</feature>
<dbReference type="Gene3D" id="3.60.40.10">
    <property type="entry name" value="PPM-type phosphatase domain"/>
    <property type="match status" value="1"/>
</dbReference>
<feature type="transmembrane region" description="Helical" evidence="6">
    <location>
        <begin position="408"/>
        <end position="431"/>
    </location>
</feature>
<dbReference type="STRING" id="1640674.SAMN05216323_100532"/>
<evidence type="ECO:0000259" key="8">
    <source>
        <dbReference type="SMART" id="SM00331"/>
    </source>
</evidence>
<keyword evidence="7" id="KW-0732">Signal</keyword>
<organism evidence="9 10">
    <name type="scientific">Williamwhitmania taraxaci</name>
    <dbReference type="NCBI Taxonomy" id="1640674"/>
    <lineage>
        <taxon>Bacteria</taxon>
        <taxon>Pseudomonadati</taxon>
        <taxon>Bacteroidota</taxon>
        <taxon>Bacteroidia</taxon>
        <taxon>Bacteroidales</taxon>
        <taxon>Williamwhitmaniaceae</taxon>
        <taxon>Williamwhitmania</taxon>
    </lineage>
</organism>
<dbReference type="PANTHER" id="PTHR45954:SF1">
    <property type="entry name" value="LD33695P"/>
    <property type="match status" value="1"/>
</dbReference>
<keyword evidence="6" id="KW-0472">Membrane</keyword>
<dbReference type="OrthoDB" id="9763484at2"/>
<name>A0A1G6GZ35_9BACT</name>
<feature type="repeat" description="TPR" evidence="4">
    <location>
        <begin position="171"/>
        <end position="204"/>
    </location>
</feature>
<evidence type="ECO:0000256" key="3">
    <source>
        <dbReference type="ARBA" id="ARBA00022737"/>
    </source>
</evidence>
<feature type="chain" id="PRO_5011637443" evidence="7">
    <location>
        <begin position="26"/>
        <end position="746"/>
    </location>
</feature>
<protein>
    <submittedName>
        <fullName evidence="9">Serine phosphatase RsbU, regulator of sigma subunit</fullName>
    </submittedName>
</protein>
<dbReference type="AlphaFoldDB" id="A0A1G6GZ35"/>
<comment type="subcellular location">
    <subcellularLocation>
        <location evidence="1">Cytoplasm</location>
    </subcellularLocation>
</comment>
<dbReference type="Pfam" id="PF07228">
    <property type="entry name" value="SpoIIE"/>
    <property type="match status" value="1"/>
</dbReference>
<dbReference type="InterPro" id="IPR036457">
    <property type="entry name" value="PPM-type-like_dom_sf"/>
</dbReference>
<dbReference type="InterPro" id="IPR052386">
    <property type="entry name" value="GPSM"/>
</dbReference>
<evidence type="ECO:0000313" key="9">
    <source>
        <dbReference type="EMBL" id="SDB86945.1"/>
    </source>
</evidence>
<keyword evidence="2" id="KW-0963">Cytoplasm</keyword>
<evidence type="ECO:0000256" key="4">
    <source>
        <dbReference type="PROSITE-ProRule" id="PRU00339"/>
    </source>
</evidence>